<feature type="domain" description="Dendritic cell-specific transmembrane protein-like" evidence="7">
    <location>
        <begin position="756"/>
        <end position="951"/>
    </location>
</feature>
<evidence type="ECO:0000256" key="6">
    <source>
        <dbReference type="SAM" id="Phobius"/>
    </source>
</evidence>
<evidence type="ECO:0000259" key="7">
    <source>
        <dbReference type="Pfam" id="PF07782"/>
    </source>
</evidence>
<dbReference type="InterPro" id="IPR012858">
    <property type="entry name" value="DC_STAMP-like"/>
</dbReference>
<name>A0AAV2TB43_CALDB</name>
<gene>
    <name evidence="8" type="ORF">CDAUBV1_LOCUS6730</name>
</gene>
<evidence type="ECO:0000256" key="3">
    <source>
        <dbReference type="ARBA" id="ARBA00022989"/>
    </source>
</evidence>
<evidence type="ECO:0000256" key="5">
    <source>
        <dbReference type="SAM" id="MobiDB-lite"/>
    </source>
</evidence>
<keyword evidence="4 6" id="KW-0472">Membrane</keyword>
<feature type="region of interest" description="Disordered" evidence="5">
    <location>
        <begin position="493"/>
        <end position="515"/>
    </location>
</feature>
<keyword evidence="2 6" id="KW-0812">Transmembrane</keyword>
<evidence type="ECO:0000256" key="4">
    <source>
        <dbReference type="ARBA" id="ARBA00023136"/>
    </source>
</evidence>
<feature type="compositionally biased region" description="Basic and acidic residues" evidence="5">
    <location>
        <begin position="493"/>
        <end position="506"/>
    </location>
</feature>
<proteinExistence type="predicted"/>
<dbReference type="AlphaFoldDB" id="A0AAV2TB43"/>
<evidence type="ECO:0000256" key="1">
    <source>
        <dbReference type="ARBA" id="ARBA00004141"/>
    </source>
</evidence>
<evidence type="ECO:0000256" key="2">
    <source>
        <dbReference type="ARBA" id="ARBA00022692"/>
    </source>
</evidence>
<dbReference type="GO" id="GO:0016020">
    <property type="term" value="C:membrane"/>
    <property type="evidence" value="ECO:0007669"/>
    <property type="project" value="UniProtKB-SubCell"/>
</dbReference>
<dbReference type="EMBL" id="CAXLJL010000156">
    <property type="protein sequence ID" value="CAL5133501.1"/>
    <property type="molecule type" value="Genomic_DNA"/>
</dbReference>
<dbReference type="Gene3D" id="1.10.1450.10">
    <property type="entry name" value="Tetraspanin"/>
    <property type="match status" value="1"/>
</dbReference>
<protein>
    <recommendedName>
        <fullName evidence="7">Dendritic cell-specific transmembrane protein-like domain-containing protein</fullName>
    </recommendedName>
</protein>
<dbReference type="Pfam" id="PF07782">
    <property type="entry name" value="DC_STAMP"/>
    <property type="match status" value="1"/>
</dbReference>
<sequence length="1080" mass="122313">MLSIYPFAENTVNSTIFYLEKLQRSYRCCGAVSIVDWLGVVPPNPVYEDKLFTSQNDFDPWHQTPVFLPASCCDSSLSPFCTPEALKKRTSELIRLPPRAHAKSIPVYPLGCVHEMTEYLKAELTWTTTSLLSLDILVNLIQVSTCFFAYHSQRPSKIYQLHSRVDQQNPVKSQNKSYRIFKGRHGYVTNERLLQVCQNFHLFARPSGIHNAFSKTKARWLNDGMKVGWMLRDRSNQYAEYIRRVSLKSKYRPGQIEWSGFRQFLRRRFPLMEAVIYADGDVLHESEGNANYYCLTTCVLRIVSFLIFGYIMSVILISSFVPKTPKDRPTASDEIGTQAAIRRDAEEVAKEVAWLSSVCIRTLVMAASVLSKRFRCLLLLLVPNLGLTVGQSYLGAELVHATLHGPGANIERNMRAAAETLRCLMDLAKNVTRDAKLFYESSQIDSDVSGAKTFFDTIKDKARALKQAIDRYMDSARNITQAIKSAAKVAHKAEKSLKQKDGGEKTEDSDDIEKEDKSLRDKLAGLTKEMALQEMNRTKAMAAESKNTVRRLMANVKTRSSALANLTRRIDLGASIENTLKKRLLATCMVFHNTRGMICLRSAVKACYRIQVILSTMFMLPIIVGPLCVRLVAKGVACPKAEAIQRAAEQCGSSGSRFGINPGFGAMFLQATDSLAGLSENFDLDLGVTLPKPPNVFSWIKGAKKSTILVTHRLKLAAQVMFYISLLLSSLMKLLGLLLLLKTNSYISKYLKDPTFDNCYVGQAFEAIDSKRYKEGRETLLPLKSFENKKVFWRRKGYTKKELLKAVITVIRAFGLGLIMGAFFFIDYYISLLIGLLDMASAGDIHIGKKGSYSPSSLVPPELRGDGIFYTLIKKTISILTKISKISLDYKLSACSPHAQITDIYYRRRFLIIWGLMILVGLMSGYLLRIRHIILDFFYPSRQTRRAVHLYNTLLADRRRHMTTCRNLIVHQVRQGRLQEDAQERSQQHLLYYTSPTLAKLLGKNKVQCLICRDNFKIGPHVHVCPYDDTYVCRFCLQTLFGGEEVCVVCMDRNPVELFEEQKRTQLLKEKFAFGFSGEP</sequence>
<comment type="subcellular location">
    <subcellularLocation>
        <location evidence="1">Membrane</location>
        <topology evidence="1">Multi-pass membrane protein</topology>
    </subcellularLocation>
</comment>
<reference evidence="8" key="1">
    <citation type="submission" date="2024-06" db="EMBL/GenBank/DDBJ databases">
        <authorList>
            <person name="Liu X."/>
            <person name="Lenzi L."/>
            <person name="Haldenby T S."/>
            <person name="Uol C."/>
        </authorList>
    </citation>
    <scope>NUCLEOTIDE SEQUENCE</scope>
</reference>
<feature type="transmembrane region" description="Helical" evidence="6">
    <location>
        <begin position="910"/>
        <end position="928"/>
    </location>
</feature>
<dbReference type="PANTHER" id="PTHR21041:SF17">
    <property type="entry name" value="E3 UBIQUITIN-PROTEIN LIGASE DCST1"/>
    <property type="match status" value="1"/>
</dbReference>
<dbReference type="Proteomes" id="UP001497525">
    <property type="component" value="Unassembled WGS sequence"/>
</dbReference>
<dbReference type="InterPro" id="IPR008952">
    <property type="entry name" value="Tetraspanin_EC2_sf"/>
</dbReference>
<dbReference type="InterPro" id="IPR051856">
    <property type="entry name" value="CSR-E3_Ligase_Protein"/>
</dbReference>
<organism evidence="8 9">
    <name type="scientific">Calicophoron daubneyi</name>
    <name type="common">Rumen fluke</name>
    <name type="synonym">Paramphistomum daubneyi</name>
    <dbReference type="NCBI Taxonomy" id="300641"/>
    <lineage>
        <taxon>Eukaryota</taxon>
        <taxon>Metazoa</taxon>
        <taxon>Spiralia</taxon>
        <taxon>Lophotrochozoa</taxon>
        <taxon>Platyhelminthes</taxon>
        <taxon>Trematoda</taxon>
        <taxon>Digenea</taxon>
        <taxon>Plagiorchiida</taxon>
        <taxon>Pronocephalata</taxon>
        <taxon>Paramphistomoidea</taxon>
        <taxon>Paramphistomidae</taxon>
        <taxon>Calicophoron</taxon>
    </lineage>
</organism>
<evidence type="ECO:0000313" key="9">
    <source>
        <dbReference type="Proteomes" id="UP001497525"/>
    </source>
</evidence>
<keyword evidence="3 6" id="KW-1133">Transmembrane helix</keyword>
<comment type="caution">
    <text evidence="8">The sequence shown here is derived from an EMBL/GenBank/DDBJ whole genome shotgun (WGS) entry which is preliminary data.</text>
</comment>
<accession>A0AAV2TB43</accession>
<feature type="transmembrane region" description="Helical" evidence="6">
    <location>
        <begin position="299"/>
        <end position="321"/>
    </location>
</feature>
<feature type="transmembrane region" description="Helical" evidence="6">
    <location>
        <begin position="720"/>
        <end position="741"/>
    </location>
</feature>
<feature type="transmembrane region" description="Helical" evidence="6">
    <location>
        <begin position="803"/>
        <end position="826"/>
    </location>
</feature>
<dbReference type="PANTHER" id="PTHR21041">
    <property type="entry name" value="DENDRITIC CELL-SPECIFIC TRANSMEMBRANE PROTEIN"/>
    <property type="match status" value="1"/>
</dbReference>
<evidence type="ECO:0000313" key="8">
    <source>
        <dbReference type="EMBL" id="CAL5133501.1"/>
    </source>
</evidence>